<dbReference type="RefSeq" id="XP_037143830.1">
    <property type="nucleotide sequence ID" value="XM_037287935.1"/>
</dbReference>
<dbReference type="Proteomes" id="UP000509704">
    <property type="component" value="Chromosome 3"/>
</dbReference>
<dbReference type="FunFam" id="3.20.20.140:FF:000088">
    <property type="entry name" value="Histidinol-phosphatase"/>
    <property type="match status" value="1"/>
</dbReference>
<keyword evidence="6 8" id="KW-0368">Histidine biosynthesis</keyword>
<accession>A0A7H9B2V9</accession>
<dbReference type="InterPro" id="IPR004013">
    <property type="entry name" value="PHP_dom"/>
</dbReference>
<name>A0A7H9B2V9_ZYGMR</name>
<keyword evidence="11" id="KW-1185">Reference proteome</keyword>
<evidence type="ECO:0000313" key="11">
    <source>
        <dbReference type="Proteomes" id="UP000509704"/>
    </source>
</evidence>
<comment type="similarity">
    <text evidence="2 8">Belongs to the PHP hydrolase family. HisK subfamily.</text>
</comment>
<dbReference type="OrthoDB" id="5957391at2759"/>
<dbReference type="NCBIfam" id="TIGR01856">
    <property type="entry name" value="hisJ_fam"/>
    <property type="match status" value="1"/>
</dbReference>
<keyword evidence="4 8" id="KW-0028">Amino-acid biosynthesis</keyword>
<dbReference type="PANTHER" id="PTHR21039:SF0">
    <property type="entry name" value="HISTIDINOL-PHOSPHATASE"/>
    <property type="match status" value="1"/>
</dbReference>
<proteinExistence type="inferred from homology"/>
<dbReference type="InterPro" id="IPR016195">
    <property type="entry name" value="Pol/histidinol_Pase-like"/>
</dbReference>
<dbReference type="KEGG" id="zmk:HG535_0C04560"/>
<evidence type="ECO:0000256" key="3">
    <source>
        <dbReference type="ARBA" id="ARBA00013085"/>
    </source>
</evidence>
<dbReference type="EMBL" id="CP058606">
    <property type="protein sequence ID" value="QLG72102.1"/>
    <property type="molecule type" value="Genomic_DNA"/>
</dbReference>
<evidence type="ECO:0000256" key="5">
    <source>
        <dbReference type="ARBA" id="ARBA00022801"/>
    </source>
</evidence>
<keyword evidence="5 8" id="KW-0378">Hydrolase</keyword>
<feature type="domain" description="PHP" evidence="9">
    <location>
        <begin position="4"/>
        <end position="240"/>
    </location>
</feature>
<dbReference type="GO" id="GO:0004401">
    <property type="term" value="F:histidinol-phosphatase activity"/>
    <property type="evidence" value="ECO:0007669"/>
    <property type="project" value="UniProtKB-UniRule"/>
</dbReference>
<evidence type="ECO:0000313" key="10">
    <source>
        <dbReference type="EMBL" id="QLG72102.1"/>
    </source>
</evidence>
<comment type="pathway">
    <text evidence="1 8">Amino-acid biosynthesis; L-histidine biosynthesis; L-histidine from 5-phospho-alpha-D-ribose 1-diphosphate: step 8/9.</text>
</comment>
<sequence length="334" mass="38198">MHSHHSHSGDYVAHGVDPLEDIVAQVVKMKFHTYCLTEHMPRIDEKFVYPEEMEGVENSSEAIDRLKTNFEKYLAHAKTIKNRPNEFGTKFLIGIEVESCDQNHIDFAKKFIAQNAETIQFCVGSVHHVNKIPIDFDQENWDRSLAASGNNLKKFLIEYYDTQYRMLTALKPLIVGHVDLYKLYLADEMKLDPVTGECGEHGVGVGSFSIMSQWKSVRDALIRNLKFVDSYGGAIEISTSALRKKLKEPYPSKDICKLVEQYCGGRFVLSDDAHAVSHVGTCYDQALRYILDTLTLKEMYYLAENDDNDVFLKSIPIADFKSNVFWKSNYNIEI</sequence>
<organism evidence="10 11">
    <name type="scientific">Zygotorulaspora mrakii</name>
    <name type="common">Zygosaccharomyces mrakii</name>
    <dbReference type="NCBI Taxonomy" id="42260"/>
    <lineage>
        <taxon>Eukaryota</taxon>
        <taxon>Fungi</taxon>
        <taxon>Dikarya</taxon>
        <taxon>Ascomycota</taxon>
        <taxon>Saccharomycotina</taxon>
        <taxon>Saccharomycetes</taxon>
        <taxon>Saccharomycetales</taxon>
        <taxon>Saccharomycetaceae</taxon>
        <taxon>Zygotorulaspora</taxon>
    </lineage>
</organism>
<evidence type="ECO:0000256" key="6">
    <source>
        <dbReference type="ARBA" id="ARBA00023102"/>
    </source>
</evidence>
<comment type="catalytic activity">
    <reaction evidence="7 8">
        <text>L-histidinol phosphate + H2O = L-histidinol + phosphate</text>
        <dbReference type="Rhea" id="RHEA:14465"/>
        <dbReference type="ChEBI" id="CHEBI:15377"/>
        <dbReference type="ChEBI" id="CHEBI:43474"/>
        <dbReference type="ChEBI" id="CHEBI:57699"/>
        <dbReference type="ChEBI" id="CHEBI:57980"/>
        <dbReference type="EC" id="3.1.3.15"/>
    </reaction>
</comment>
<evidence type="ECO:0000256" key="8">
    <source>
        <dbReference type="RuleBase" id="RU366003"/>
    </source>
</evidence>
<dbReference type="AlphaFoldDB" id="A0A7H9B2V9"/>
<dbReference type="GeneID" id="59235800"/>
<dbReference type="PANTHER" id="PTHR21039">
    <property type="entry name" value="HISTIDINOL PHOSPHATASE-RELATED"/>
    <property type="match status" value="1"/>
</dbReference>
<reference evidence="10 11" key="1">
    <citation type="submission" date="2020-07" db="EMBL/GenBank/DDBJ databases">
        <title>The yeast mating-type switching endonuclease HO is a domesticated member of an unorthodox homing genetic element family.</title>
        <authorList>
            <person name="Coughlan A.Y."/>
            <person name="Lombardi L."/>
            <person name="Braun-Galleani S."/>
            <person name="Martos A.R."/>
            <person name="Galeote V."/>
            <person name="Bigey F."/>
            <person name="Dequin S."/>
            <person name="Byrne K.P."/>
            <person name="Wolfe K.H."/>
        </authorList>
    </citation>
    <scope>NUCLEOTIDE SEQUENCE [LARGE SCALE GENOMIC DNA]</scope>
    <source>
        <strain evidence="10 11">NRRL Y-6702</strain>
    </source>
</reference>
<gene>
    <name evidence="10" type="ORF">HG535_0C04560</name>
</gene>
<evidence type="ECO:0000256" key="4">
    <source>
        <dbReference type="ARBA" id="ARBA00022605"/>
    </source>
</evidence>
<evidence type="ECO:0000256" key="7">
    <source>
        <dbReference type="ARBA" id="ARBA00049158"/>
    </source>
</evidence>
<dbReference type="Gene3D" id="3.20.20.140">
    <property type="entry name" value="Metal-dependent hydrolases"/>
    <property type="match status" value="1"/>
</dbReference>
<dbReference type="SUPFAM" id="SSF89550">
    <property type="entry name" value="PHP domain-like"/>
    <property type="match status" value="1"/>
</dbReference>
<protein>
    <recommendedName>
        <fullName evidence="3 8">Histidinol-phosphatase</fullName>
        <shortName evidence="8">HolPase</shortName>
        <ecNumber evidence="3 8">3.1.3.15</ecNumber>
    </recommendedName>
</protein>
<evidence type="ECO:0000256" key="1">
    <source>
        <dbReference type="ARBA" id="ARBA00004970"/>
    </source>
</evidence>
<dbReference type="EC" id="3.1.3.15" evidence="3 8"/>
<dbReference type="InterPro" id="IPR010140">
    <property type="entry name" value="Histidinol_P_phosphatase_HisJ"/>
</dbReference>
<dbReference type="UniPathway" id="UPA00031">
    <property type="reaction ID" value="UER00013"/>
</dbReference>
<dbReference type="GO" id="GO:0000105">
    <property type="term" value="P:L-histidine biosynthetic process"/>
    <property type="evidence" value="ECO:0007669"/>
    <property type="project" value="UniProtKB-UniRule"/>
</dbReference>
<dbReference type="Pfam" id="PF02811">
    <property type="entry name" value="PHP"/>
    <property type="match status" value="1"/>
</dbReference>
<evidence type="ECO:0000256" key="2">
    <source>
        <dbReference type="ARBA" id="ARBA00009152"/>
    </source>
</evidence>
<evidence type="ECO:0000259" key="9">
    <source>
        <dbReference type="Pfam" id="PF02811"/>
    </source>
</evidence>
<dbReference type="GO" id="GO:0005737">
    <property type="term" value="C:cytoplasm"/>
    <property type="evidence" value="ECO:0007669"/>
    <property type="project" value="TreeGrafter"/>
</dbReference>